<reference evidence="1" key="1">
    <citation type="submission" date="2022-06" db="EMBL/GenBank/DDBJ databases">
        <authorList>
            <person name="Goudenege D."/>
            <person name="Le Roux F."/>
        </authorList>
    </citation>
    <scope>NUCLEOTIDE SEQUENCE</scope>
    <source>
        <strain evidence="1">12-063</strain>
    </source>
</reference>
<name>A0ABM9FNT0_9VIBR</name>
<accession>A0ABM9FNT0</accession>
<keyword evidence="2" id="KW-1185">Reference proteome</keyword>
<dbReference type="EMBL" id="CALYLK010000132">
    <property type="protein sequence ID" value="CAH8220844.1"/>
    <property type="molecule type" value="Genomic_DNA"/>
</dbReference>
<gene>
    <name evidence="1" type="ORF">VAE063_910046</name>
</gene>
<evidence type="ECO:0000313" key="1">
    <source>
        <dbReference type="EMBL" id="CAH8220844.1"/>
    </source>
</evidence>
<dbReference type="Proteomes" id="UP001152658">
    <property type="component" value="Unassembled WGS sequence"/>
</dbReference>
<evidence type="ECO:0000313" key="2">
    <source>
        <dbReference type="Proteomes" id="UP001152658"/>
    </source>
</evidence>
<comment type="caution">
    <text evidence="1">The sequence shown here is derived from an EMBL/GenBank/DDBJ whole genome shotgun (WGS) entry which is preliminary data.</text>
</comment>
<protein>
    <submittedName>
        <fullName evidence="1">Uncharacterized protein</fullName>
    </submittedName>
</protein>
<sequence>MSERKNTSRLASGKVRQRLDIGLEWHAGDFMG</sequence>
<proteinExistence type="predicted"/>
<organism evidence="1 2">
    <name type="scientific">Vibrio aestuarianus</name>
    <dbReference type="NCBI Taxonomy" id="28171"/>
    <lineage>
        <taxon>Bacteria</taxon>
        <taxon>Pseudomonadati</taxon>
        <taxon>Pseudomonadota</taxon>
        <taxon>Gammaproteobacteria</taxon>
        <taxon>Vibrionales</taxon>
        <taxon>Vibrionaceae</taxon>
        <taxon>Vibrio</taxon>
    </lineage>
</organism>